<evidence type="ECO:0000256" key="1">
    <source>
        <dbReference type="SAM" id="Coils"/>
    </source>
</evidence>
<protein>
    <submittedName>
        <fullName evidence="2">Uncharacterized protein</fullName>
    </submittedName>
</protein>
<evidence type="ECO:0000313" key="2">
    <source>
        <dbReference type="EMBL" id="CAD8075672.1"/>
    </source>
</evidence>
<organism evidence="2 3">
    <name type="scientific">Paramecium sonneborni</name>
    <dbReference type="NCBI Taxonomy" id="65129"/>
    <lineage>
        <taxon>Eukaryota</taxon>
        <taxon>Sar</taxon>
        <taxon>Alveolata</taxon>
        <taxon>Ciliophora</taxon>
        <taxon>Intramacronucleata</taxon>
        <taxon>Oligohymenophorea</taxon>
        <taxon>Peniculida</taxon>
        <taxon>Parameciidae</taxon>
        <taxon>Paramecium</taxon>
    </lineage>
</organism>
<gene>
    <name evidence="2" type="ORF">PSON_ATCC_30995.1.T0330366</name>
</gene>
<reference evidence="2" key="1">
    <citation type="submission" date="2021-01" db="EMBL/GenBank/DDBJ databases">
        <authorList>
            <consortium name="Genoscope - CEA"/>
            <person name="William W."/>
        </authorList>
    </citation>
    <scope>NUCLEOTIDE SEQUENCE</scope>
</reference>
<dbReference type="Proteomes" id="UP000692954">
    <property type="component" value="Unassembled WGS sequence"/>
</dbReference>
<keyword evidence="1" id="KW-0175">Coiled coil</keyword>
<comment type="caution">
    <text evidence="2">The sequence shown here is derived from an EMBL/GenBank/DDBJ whole genome shotgun (WGS) entry which is preliminary data.</text>
</comment>
<proteinExistence type="predicted"/>
<sequence>MNEDFEQIEDNQTDSNLMLNKQRTLSNYQQDSEFATRVITNQSESNQKKQSIILIDHSEHQDFQEQQNYFKLDKNVEKKGLEHKNIRFLSQQKKSSQIEKFYHSQTRIQIQDDSSYQNHYCNSYMQSLKKYNQLKSNDYQNISAGHDDYNSDNVDELQEQRKQKIRELELQIQVAQIEIDEQDEKIKLNKGMITTFENFMLKDYNYEEFKKILQSDSNFKTDNILITHLINKLKQLLQEFQNSIIDRIDRFDGKTEFEKDYNGDQNRNSKVNDQPLDIITREFQIFSQQQQQQIDIQDNKDQIINQDFLLTNNNLNSLILSINDQTKLLRDVLQKSCCLIIKFNCEIYNGLQGMSKNKNQLEQIGDLTKSVKQIIQQIQSIINQQLDLQQISTENDQILLLDLLKQLINKQEKAKQFQKLFEQLIFQRIDLVQQSEENLREEMVKRLQSFN</sequence>
<evidence type="ECO:0000313" key="3">
    <source>
        <dbReference type="Proteomes" id="UP000692954"/>
    </source>
</evidence>
<keyword evidence="3" id="KW-1185">Reference proteome</keyword>
<accession>A0A8S1MAB8</accession>
<dbReference type="OrthoDB" id="309254at2759"/>
<dbReference type="AlphaFoldDB" id="A0A8S1MAB8"/>
<feature type="coiled-coil region" evidence="1">
    <location>
        <begin position="154"/>
        <end position="185"/>
    </location>
</feature>
<dbReference type="EMBL" id="CAJJDN010000033">
    <property type="protein sequence ID" value="CAD8075672.1"/>
    <property type="molecule type" value="Genomic_DNA"/>
</dbReference>
<name>A0A8S1MAB8_9CILI</name>